<protein>
    <recommendedName>
        <fullName evidence="11">DNA primase large subunit C-terminal domain-containing protein</fullName>
    </recommendedName>
</protein>
<feature type="region of interest" description="Disordered" evidence="10">
    <location>
        <begin position="471"/>
        <end position="516"/>
    </location>
</feature>
<feature type="compositionally biased region" description="Basic and acidic residues" evidence="10">
    <location>
        <begin position="101"/>
        <end position="118"/>
    </location>
</feature>
<feature type="compositionally biased region" description="Low complexity" evidence="10">
    <location>
        <begin position="83"/>
        <end position="94"/>
    </location>
</feature>
<keyword evidence="6" id="KW-0479">Metal-binding</keyword>
<dbReference type="EMBL" id="JAACJL010000044">
    <property type="protein sequence ID" value="KAF4615054.1"/>
    <property type="molecule type" value="Genomic_DNA"/>
</dbReference>
<feature type="compositionally biased region" description="Polar residues" evidence="10">
    <location>
        <begin position="424"/>
        <end position="439"/>
    </location>
</feature>
<dbReference type="Proteomes" id="UP000521872">
    <property type="component" value="Unassembled WGS sequence"/>
</dbReference>
<feature type="region of interest" description="Disordered" evidence="10">
    <location>
        <begin position="938"/>
        <end position="958"/>
    </location>
</feature>
<feature type="compositionally biased region" description="Low complexity" evidence="10">
    <location>
        <begin position="1384"/>
        <end position="1395"/>
    </location>
</feature>
<feature type="domain" description="DNA primase large subunit C-terminal" evidence="11">
    <location>
        <begin position="2006"/>
        <end position="2180"/>
    </location>
</feature>
<dbReference type="CDD" id="cd07322">
    <property type="entry name" value="PriL_PriS_Eukaryotic"/>
    <property type="match status" value="1"/>
</dbReference>
<feature type="compositionally biased region" description="Low complexity" evidence="10">
    <location>
        <begin position="1408"/>
        <end position="1417"/>
    </location>
</feature>
<keyword evidence="8" id="KW-0411">Iron-sulfur</keyword>
<proteinExistence type="inferred from homology"/>
<evidence type="ECO:0000256" key="6">
    <source>
        <dbReference type="ARBA" id="ARBA00022723"/>
    </source>
</evidence>
<keyword evidence="4" id="KW-0639">Primosome</keyword>
<feature type="compositionally biased region" description="Basic and acidic residues" evidence="10">
    <location>
        <begin position="771"/>
        <end position="786"/>
    </location>
</feature>
<keyword evidence="7" id="KW-0408">Iron</keyword>
<dbReference type="InterPro" id="IPR007238">
    <property type="entry name" value="DNA_primase_lsu_euk/arc"/>
</dbReference>
<evidence type="ECO:0000256" key="10">
    <source>
        <dbReference type="SAM" id="MobiDB-lite"/>
    </source>
</evidence>
<comment type="cofactor">
    <cofactor evidence="1">
        <name>[4Fe-4S] cluster</name>
        <dbReference type="ChEBI" id="CHEBI:49883"/>
    </cofactor>
</comment>
<evidence type="ECO:0000256" key="8">
    <source>
        <dbReference type="ARBA" id="ARBA00023014"/>
    </source>
</evidence>
<feature type="compositionally biased region" description="Basic and acidic residues" evidence="10">
    <location>
        <begin position="1188"/>
        <end position="1198"/>
    </location>
</feature>
<feature type="compositionally biased region" description="Polar residues" evidence="10">
    <location>
        <begin position="1163"/>
        <end position="1176"/>
    </location>
</feature>
<dbReference type="InterPro" id="IPR058560">
    <property type="entry name" value="DNA_primase_C"/>
</dbReference>
<feature type="compositionally biased region" description="Polar residues" evidence="10">
    <location>
        <begin position="1231"/>
        <end position="1241"/>
    </location>
</feature>
<feature type="region of interest" description="Disordered" evidence="10">
    <location>
        <begin position="25"/>
        <end position="119"/>
    </location>
</feature>
<sequence>MNLNIRRLAYTYFQNRLKIGVRPDDLAQSPRFFPNPIENTTSSQRRPPSRSSAANVQTVPVQSAPQVSISHSSSRNGPNVLETAPASSGPASTSQDADQSQDAHETRTRSDWLKRERQLPVVVEDPVERPSQGKEALKSDTNGQTMSQGGLIQALESSNSVAPITNGQSERVLPPNAHLPRSASNFIPEEGLSVTRPAVNAESPTIIDQRVTGAATLHHGTQQNVGKLESGPPQSGVLSPRFIDIGPDVPPSTSRTAESLASINIRQVSHPGLPVIKEAVESRPGSRQQFLPPSIKPLTEHLSQPAESFRVDMEIKRPPTASGYSTSARPFRSEHPERLPSAMAHKETIQEKPPILPTPSKPNPEPPDRDLLYTYAINNSKYSGVPVVATDPSNVLARESGPTRPAPVTPSMPQEPGTPRQGFVAQTSDPPVRPSTTTDYGKPRQQIPVPYEHFAVQRPEEHSFISAATYPSSNIVPSPLSPLPKSSSGNADRDRNVPTPHIPPSISKPVARPEATPRTAFGTTMLPIDRSNEYPVNQVLGNADIQAGQNLQVKKDSEFRSRLLRVNVTEERDGGFKPAPMTPSIPSATDMPNIPPVLPPSGAPHNFQRSPLEDILQLNARTDKQDVIDQSGLNVNTHRNVSSEGVAPVQAIERTATKQSMEDAKIPAGSLHPPFLTVDPSPSVQPTQLYRGASENIVAPNLVRDSNPSHGNEENNKRLPGARFKQEENISANTPLPFPNVKVRVQSENDGYAVRTNSRDSPNSQPLGQDLLHEKRPNETPARNDKPSLGFFSEDFSSAFHTTSEVKERRDTYLPSSGRIWDNTTSKTDQPGPQNAFGNKQTPRQTDDRPNALDKGEGRDVFSSPPPHYKITHPLLAEILLSPHPPKRSQEIRDDIARTAEGLVGASNAYPTQSSPAVRQELLDKRVQVETQPQQLLNKNSLAHDHSSGTYSRSQVPFPAAESRPFILSEGQKTTSPDAQGYDQRALKTPAATATYSVPSPVQDLLTPPGSIPDMHAPPIESRNVSRQVVQASKSDYLPVPNYNAPSMQRMDSRQVGANKLHVPIQEDTTPLFHASVIPQTPVLDAGRNAGLSMKSATQEPRALHGYNQNASSGRGNFRDVTKEAVSIQINPNVSSTSPANQSRVDQGRNPYIAVADFDPRSFPSQEFQTSNTLSAQPGLDTGNVRKGSKDALQDSEVRNATSHSLRPQPSSRAYDGRLNQPHKYADLNDSHMQTLDTQPSGRPAQKPASQEPPNDPFPTRSDHTSAHRTAHNQGPFPSQSSQSRNASSSSIPATAPSRAPTPTVAPTSAVNASDGAARHASGWAPVNSSPGAPVNERKTDVPAVSPLPPQRVDSRGLLSNPYNKPIRQVSLAPGPAPSPAPNPVANALPTNAPAHTSYLQRHPTPAPLASSSANPSIREDLGRSRSPAQPQTNTIPFQVPRAQTLPTAQRSMTPMHIPRNPSQDTILITASSLEQSTMLKPTTSRQSVASVSSQTGSKKTGSIMNMFRRAPTQEQEQPYAIWHPDPATKTPDFSPGNIKEARNVPSTPGRYGPSTAQFSIPVEVHDSREADNPISSNIFSRLLKTKRNRAVSVASVEAQDGTAANTVIGSPTASILSTTPLPKRRPSVRDPQVATEEWRNREEADAKARAKARLRRKRPGVMYLKNPLIGDRDVLGPAGEVLVGKIALSHDHDQSRTFTPYDEKWCDTRASYVTRRPFLSFLCAMFKGGYSTSTTTEDSSHLVVNHGTLKYPSTLNFYDEPPLFDVSIEEFETCALDRLRILAEIESSAARNRTWDELKDVTSKQCRKYMPLNYTNDKRAEFDAERRRDHLSHFILRLAFCRSEDLRRRFVKAETTLFKVRYDEAGPERESFLSSRDFDWLPVDEEERKQNAKALGEGSKEKYYKVKWTRVPDLVEKRKVFLKGGWAYVPGREQSSIVFQEFESHLERALETTARLLPRLDEDTRVVPILNNLSQGFLAGISSDWANATGSVNSDEIKAEQVDGLAKKHFPLCMRTMHENLQKDNHLKHFARLEYGLFLKVLGLSIDEAIAFWRKSFSRITDDKFNKEYRYNIRHSYGLEGKRANYAAKSCIQLLAPGSSDHGCPYKNYSPENLQSTLLSSYSQRGLRTSDLPEIMATVKAGHPHVACTRVFELTHASYGINKGEGIGGGESVTHPNQYAAKSIELQKSSEAMVVE</sequence>
<feature type="region of interest" description="Disordered" evidence="10">
    <location>
        <begin position="666"/>
        <end position="723"/>
    </location>
</feature>
<keyword evidence="5" id="KW-0235">DNA replication</keyword>
<evidence type="ECO:0000256" key="7">
    <source>
        <dbReference type="ARBA" id="ARBA00023004"/>
    </source>
</evidence>
<evidence type="ECO:0000256" key="2">
    <source>
        <dbReference type="ARBA" id="ARBA00010564"/>
    </source>
</evidence>
<dbReference type="PANTHER" id="PTHR10537">
    <property type="entry name" value="DNA PRIMASE LARGE SUBUNIT"/>
    <property type="match status" value="1"/>
</dbReference>
<gene>
    <name evidence="12" type="ORF">D9613_002990</name>
</gene>
<dbReference type="GO" id="GO:0003677">
    <property type="term" value="F:DNA binding"/>
    <property type="evidence" value="ECO:0007669"/>
    <property type="project" value="UniProtKB-KW"/>
</dbReference>
<feature type="compositionally biased region" description="Basic and acidic residues" evidence="10">
    <location>
        <begin position="845"/>
        <end position="860"/>
    </location>
</feature>
<dbReference type="GO" id="GO:0005658">
    <property type="term" value="C:alpha DNA polymerase:primase complex"/>
    <property type="evidence" value="ECO:0007669"/>
    <property type="project" value="UniProtKB-ARBA"/>
</dbReference>
<feature type="region of interest" description="Disordered" evidence="10">
    <location>
        <begin position="1478"/>
        <end position="1502"/>
    </location>
</feature>
<keyword evidence="13" id="KW-1185">Reference proteome</keyword>
<dbReference type="Pfam" id="PF04104">
    <property type="entry name" value="DNA_primase_lrg"/>
    <property type="match status" value="1"/>
</dbReference>
<feature type="region of interest" description="Disordered" evidence="10">
    <location>
        <begin position="316"/>
        <end position="370"/>
    </location>
</feature>
<feature type="compositionally biased region" description="Low complexity" evidence="10">
    <location>
        <begin position="1279"/>
        <end position="1310"/>
    </location>
</feature>
<feature type="compositionally biased region" description="Polar residues" evidence="10">
    <location>
        <begin position="822"/>
        <end position="844"/>
    </location>
</feature>
<evidence type="ECO:0000313" key="12">
    <source>
        <dbReference type="EMBL" id="KAF4615054.1"/>
    </source>
</evidence>
<feature type="compositionally biased region" description="Polar residues" evidence="10">
    <location>
        <begin position="53"/>
        <end position="77"/>
    </location>
</feature>
<comment type="similarity">
    <text evidence="2">Belongs to the eukaryotic-type primase large subunit family.</text>
</comment>
<name>A0A8H4QQC8_9AGAR</name>
<evidence type="ECO:0000259" key="11">
    <source>
        <dbReference type="Pfam" id="PF04104"/>
    </source>
</evidence>
<evidence type="ECO:0000256" key="5">
    <source>
        <dbReference type="ARBA" id="ARBA00022705"/>
    </source>
</evidence>
<evidence type="ECO:0000256" key="9">
    <source>
        <dbReference type="ARBA" id="ARBA00023125"/>
    </source>
</evidence>
<feature type="compositionally biased region" description="Pro residues" evidence="10">
    <location>
        <begin position="354"/>
        <end position="365"/>
    </location>
</feature>
<dbReference type="GO" id="GO:0006270">
    <property type="term" value="P:DNA replication initiation"/>
    <property type="evidence" value="ECO:0007669"/>
    <property type="project" value="TreeGrafter"/>
</dbReference>
<feature type="region of interest" description="Disordered" evidence="10">
    <location>
        <begin position="753"/>
        <end position="866"/>
    </location>
</feature>
<dbReference type="PANTHER" id="PTHR10537:SF3">
    <property type="entry name" value="DNA PRIMASE LARGE SUBUNIT"/>
    <property type="match status" value="1"/>
</dbReference>
<reference evidence="12 13" key="1">
    <citation type="submission" date="2019-12" db="EMBL/GenBank/DDBJ databases">
        <authorList>
            <person name="Floudas D."/>
            <person name="Bentzer J."/>
            <person name="Ahren D."/>
            <person name="Johansson T."/>
            <person name="Persson P."/>
            <person name="Tunlid A."/>
        </authorList>
    </citation>
    <scope>NUCLEOTIDE SEQUENCE [LARGE SCALE GENOMIC DNA]</scope>
    <source>
        <strain evidence="12 13">CBS 102.39</strain>
    </source>
</reference>
<keyword evidence="9" id="KW-0238">DNA-binding</keyword>
<dbReference type="GO" id="GO:0046872">
    <property type="term" value="F:metal ion binding"/>
    <property type="evidence" value="ECO:0007669"/>
    <property type="project" value="UniProtKB-KW"/>
</dbReference>
<organism evidence="12 13">
    <name type="scientific">Agrocybe pediades</name>
    <dbReference type="NCBI Taxonomy" id="84607"/>
    <lineage>
        <taxon>Eukaryota</taxon>
        <taxon>Fungi</taxon>
        <taxon>Dikarya</taxon>
        <taxon>Basidiomycota</taxon>
        <taxon>Agaricomycotina</taxon>
        <taxon>Agaricomycetes</taxon>
        <taxon>Agaricomycetidae</taxon>
        <taxon>Agaricales</taxon>
        <taxon>Agaricineae</taxon>
        <taxon>Strophariaceae</taxon>
        <taxon>Agrocybe</taxon>
    </lineage>
</organism>
<dbReference type="GO" id="GO:0051539">
    <property type="term" value="F:4 iron, 4 sulfur cluster binding"/>
    <property type="evidence" value="ECO:0007669"/>
    <property type="project" value="UniProtKB-KW"/>
</dbReference>
<evidence type="ECO:0000313" key="13">
    <source>
        <dbReference type="Proteomes" id="UP000521872"/>
    </source>
</evidence>
<dbReference type="Gene3D" id="1.20.930.80">
    <property type="match status" value="1"/>
</dbReference>
<feature type="compositionally biased region" description="Polar residues" evidence="10">
    <location>
        <begin position="1199"/>
        <end position="1212"/>
    </location>
</feature>
<dbReference type="InterPro" id="IPR016558">
    <property type="entry name" value="DNA_primase_lsu_euk"/>
</dbReference>
<feature type="region of interest" description="Disordered" evidence="10">
    <location>
        <begin position="395"/>
        <end position="446"/>
    </location>
</feature>
<feature type="compositionally biased region" description="Polar residues" evidence="10">
    <location>
        <begin position="1427"/>
        <end position="1437"/>
    </location>
</feature>
<dbReference type="GO" id="GO:0006269">
    <property type="term" value="P:DNA replication, synthesis of primer"/>
    <property type="evidence" value="ECO:0007669"/>
    <property type="project" value="UniProtKB-KW"/>
</dbReference>
<evidence type="ECO:0000256" key="3">
    <source>
        <dbReference type="ARBA" id="ARBA00022485"/>
    </source>
</evidence>
<dbReference type="Pfam" id="PF26466">
    <property type="entry name" value="DNA_primase_lrg_N"/>
    <property type="match status" value="1"/>
</dbReference>
<feature type="region of interest" description="Disordered" evidence="10">
    <location>
        <begin position="1615"/>
        <end position="1645"/>
    </location>
</feature>
<feature type="compositionally biased region" description="Basic and acidic residues" evidence="10">
    <location>
        <begin position="331"/>
        <end position="350"/>
    </location>
</feature>
<accession>A0A8H4QQC8</accession>
<keyword evidence="3" id="KW-0004">4Fe-4S</keyword>
<evidence type="ECO:0000256" key="4">
    <source>
        <dbReference type="ARBA" id="ARBA00022515"/>
    </source>
</evidence>
<evidence type="ECO:0000256" key="1">
    <source>
        <dbReference type="ARBA" id="ARBA00001966"/>
    </source>
</evidence>
<feature type="region of interest" description="Disordered" evidence="10">
    <location>
        <begin position="1163"/>
        <end position="1444"/>
    </location>
</feature>
<feature type="compositionally biased region" description="Low complexity" evidence="10">
    <location>
        <begin position="42"/>
        <end position="52"/>
    </location>
</feature>
<comment type="caution">
    <text evidence="12">The sequence shown here is derived from an EMBL/GenBank/DDBJ whole genome shotgun (WGS) entry which is preliminary data.</text>
</comment>
<feature type="compositionally biased region" description="Polar residues" evidence="10">
    <location>
        <begin position="755"/>
        <end position="767"/>
    </location>
</feature>